<sequence length="412" mass="45251">MTSSMNSTAASYFSHLRSCVTSVHDNTTQLLAFAASTPPAYSDASGFLLDMEDRVAEAAAQLESLDAWLENDMNLEDLLSKCMNLYTQNEECFKELETQLQQFGYVKETPDKVQGEKGSLEMNFIEDLKERVRSKDNSRDSSVRGSVDSREDMGASQFSDIYSSSSSAGRSQSQADHACQSQSNTGFLQSLTGLVHTPLPPARSPQKLDADDMSSRSLGLSFSLEDFGLSASTLASLARLESASPEKYTSPAAKRTSPVVKKQQQTPTESEPGKRAESLYKAFSPSATVSPSLIARCTTSPGMLSKSTMPFLGLVSEEEYAQVFPWLQKRVPLKELNEAIVKINECMLVKQASMLQGDLMQTKPLELEDSVLLSLGPNMKACLLFLVQIDRLVMVSSTGRTTYRPSELEKLR</sequence>
<feature type="compositionally biased region" description="Basic and acidic residues" evidence="13">
    <location>
        <begin position="131"/>
        <end position="153"/>
    </location>
</feature>
<keyword evidence="15" id="KW-1185">Reference proteome</keyword>
<evidence type="ECO:0000256" key="6">
    <source>
        <dbReference type="ARBA" id="ARBA00022618"/>
    </source>
</evidence>
<proteinExistence type="inferred from homology"/>
<feature type="region of interest" description="Disordered" evidence="13">
    <location>
        <begin position="131"/>
        <end position="182"/>
    </location>
</feature>
<evidence type="ECO:0000256" key="5">
    <source>
        <dbReference type="ARBA" id="ARBA00022490"/>
    </source>
</evidence>
<evidence type="ECO:0000256" key="9">
    <source>
        <dbReference type="ARBA" id="ARBA00022838"/>
    </source>
</evidence>
<accession>A0ABD3HKR3</accession>
<feature type="compositionally biased region" description="Low complexity" evidence="13">
    <location>
        <begin position="155"/>
        <end position="175"/>
    </location>
</feature>
<dbReference type="GO" id="GO:0005874">
    <property type="term" value="C:microtubule"/>
    <property type="evidence" value="ECO:0007669"/>
    <property type="project" value="UniProtKB-KW"/>
</dbReference>
<keyword evidence="5" id="KW-0963">Cytoplasm</keyword>
<organism evidence="14 15">
    <name type="scientific">Riccia sorocarpa</name>
    <dbReference type="NCBI Taxonomy" id="122646"/>
    <lineage>
        <taxon>Eukaryota</taxon>
        <taxon>Viridiplantae</taxon>
        <taxon>Streptophyta</taxon>
        <taxon>Embryophyta</taxon>
        <taxon>Marchantiophyta</taxon>
        <taxon>Marchantiopsida</taxon>
        <taxon>Marchantiidae</taxon>
        <taxon>Marchantiales</taxon>
        <taxon>Ricciaceae</taxon>
        <taxon>Riccia</taxon>
    </lineage>
</organism>
<dbReference type="Proteomes" id="UP001633002">
    <property type="component" value="Unassembled WGS sequence"/>
</dbReference>
<evidence type="ECO:0000256" key="4">
    <source>
        <dbReference type="ARBA" id="ARBA00022454"/>
    </source>
</evidence>
<keyword evidence="10" id="KW-0206">Cytoskeleton</keyword>
<comment type="caution">
    <text evidence="14">The sequence shown here is derived from an EMBL/GenBank/DDBJ whole genome shotgun (WGS) entry which is preliminary data.</text>
</comment>
<evidence type="ECO:0000256" key="13">
    <source>
        <dbReference type="SAM" id="MobiDB-lite"/>
    </source>
</evidence>
<keyword evidence="4" id="KW-0158">Chromosome</keyword>
<evidence type="ECO:0000256" key="8">
    <source>
        <dbReference type="ARBA" id="ARBA00022776"/>
    </source>
</evidence>
<feature type="region of interest" description="Disordered" evidence="13">
    <location>
        <begin position="241"/>
        <end position="277"/>
    </location>
</feature>
<feature type="region of interest" description="Disordered" evidence="13">
    <location>
        <begin position="194"/>
        <end position="213"/>
    </location>
</feature>
<evidence type="ECO:0000256" key="11">
    <source>
        <dbReference type="ARBA" id="ARBA00023306"/>
    </source>
</evidence>
<dbReference type="EMBL" id="JBJQOH010000003">
    <property type="protein sequence ID" value="KAL3692102.1"/>
    <property type="molecule type" value="Genomic_DNA"/>
</dbReference>
<comment type="subcellular location">
    <subcellularLocation>
        <location evidence="2">Chromosome</location>
        <location evidence="2">Centromere</location>
        <location evidence="2">Kinetochore</location>
    </subcellularLocation>
    <subcellularLocation>
        <location evidence="1">Cytoplasm</location>
        <location evidence="1">Cytoskeleton</location>
        <location evidence="1">Spindle</location>
    </subcellularLocation>
</comment>
<dbReference type="PANTHER" id="PTHR48118">
    <property type="entry name" value="SPINDLE AND KINETOCHORE-ASSOCIATED PROTEIN 3"/>
    <property type="match status" value="1"/>
</dbReference>
<keyword evidence="11" id="KW-0131">Cell cycle</keyword>
<dbReference type="GO" id="GO:0051301">
    <property type="term" value="P:cell division"/>
    <property type="evidence" value="ECO:0007669"/>
    <property type="project" value="UniProtKB-KW"/>
</dbReference>
<reference evidence="14 15" key="1">
    <citation type="submission" date="2024-09" db="EMBL/GenBank/DDBJ databases">
        <title>Chromosome-scale assembly of Riccia sorocarpa.</title>
        <authorList>
            <person name="Paukszto L."/>
        </authorList>
    </citation>
    <scope>NUCLEOTIDE SEQUENCE [LARGE SCALE GENOMIC DNA]</scope>
    <source>
        <strain evidence="14">LP-2024</strain>
        <tissue evidence="14">Aerial parts of the thallus</tissue>
    </source>
</reference>
<evidence type="ECO:0000256" key="2">
    <source>
        <dbReference type="ARBA" id="ARBA00004629"/>
    </source>
</evidence>
<comment type="similarity">
    <text evidence="3">Belongs to the SKA3 family.</text>
</comment>
<keyword evidence="6" id="KW-0132">Cell division</keyword>
<evidence type="ECO:0000313" key="15">
    <source>
        <dbReference type="Proteomes" id="UP001633002"/>
    </source>
</evidence>
<dbReference type="InterPro" id="IPR033341">
    <property type="entry name" value="SKA3"/>
</dbReference>
<evidence type="ECO:0008006" key="16">
    <source>
        <dbReference type="Google" id="ProtNLM"/>
    </source>
</evidence>
<dbReference type="GO" id="GO:0000776">
    <property type="term" value="C:kinetochore"/>
    <property type="evidence" value="ECO:0007669"/>
    <property type="project" value="UniProtKB-KW"/>
</dbReference>
<gene>
    <name evidence="14" type="ORF">R1sor_005753</name>
</gene>
<keyword evidence="12" id="KW-0137">Centromere</keyword>
<dbReference type="PANTHER" id="PTHR48118:SF1">
    <property type="entry name" value="SPINDLE AND KINETOCHORE-ASSOCIATED PROTEIN 3"/>
    <property type="match status" value="1"/>
</dbReference>
<evidence type="ECO:0000256" key="7">
    <source>
        <dbReference type="ARBA" id="ARBA00022701"/>
    </source>
</evidence>
<keyword evidence="9" id="KW-0995">Kinetochore</keyword>
<dbReference type="GO" id="GO:0005819">
    <property type="term" value="C:spindle"/>
    <property type="evidence" value="ECO:0007669"/>
    <property type="project" value="UniProtKB-SubCell"/>
</dbReference>
<dbReference type="AlphaFoldDB" id="A0ABD3HKR3"/>
<keyword evidence="7" id="KW-0493">Microtubule</keyword>
<evidence type="ECO:0000256" key="3">
    <source>
        <dbReference type="ARBA" id="ARBA00007716"/>
    </source>
</evidence>
<protein>
    <recommendedName>
        <fullName evidence="16">Spindle and kinetochore-associated protein 3</fullName>
    </recommendedName>
</protein>
<evidence type="ECO:0000256" key="12">
    <source>
        <dbReference type="ARBA" id="ARBA00023328"/>
    </source>
</evidence>
<evidence type="ECO:0000256" key="1">
    <source>
        <dbReference type="ARBA" id="ARBA00004186"/>
    </source>
</evidence>
<evidence type="ECO:0000313" key="14">
    <source>
        <dbReference type="EMBL" id="KAL3692102.1"/>
    </source>
</evidence>
<keyword evidence="8" id="KW-0498">Mitosis</keyword>
<name>A0ABD3HKR3_9MARC</name>
<evidence type="ECO:0000256" key="10">
    <source>
        <dbReference type="ARBA" id="ARBA00023212"/>
    </source>
</evidence>